<dbReference type="PANTHER" id="PTHR21506:SF0">
    <property type="entry name" value="CONSERVED OLIGOMERIC GOLGI COMPLEX SUBUNIT 6"/>
    <property type="match status" value="1"/>
</dbReference>
<evidence type="ECO:0000256" key="7">
    <source>
        <dbReference type="ARBA" id="ARBA00023136"/>
    </source>
</evidence>
<dbReference type="InterPro" id="IPR048368">
    <property type="entry name" value="COG6_N"/>
</dbReference>
<dbReference type="OMA" id="HSCLDFF"/>
<dbReference type="GO" id="GO:0006891">
    <property type="term" value="P:intra-Golgi vesicle-mediated transport"/>
    <property type="evidence" value="ECO:0007669"/>
    <property type="project" value="UniProtKB-UniRule"/>
</dbReference>
<dbReference type="InterPro" id="IPR048369">
    <property type="entry name" value="COG6_C"/>
</dbReference>
<dbReference type="Pfam" id="PF20653">
    <property type="entry name" value="COG6_C"/>
    <property type="match status" value="1"/>
</dbReference>
<feature type="domain" description="Conserved oligomeric complex COG6 N-terminal" evidence="10">
    <location>
        <begin position="54"/>
        <end position="154"/>
    </location>
</feature>
<dbReference type="GO" id="GO:0000139">
    <property type="term" value="C:Golgi membrane"/>
    <property type="evidence" value="ECO:0007669"/>
    <property type="project" value="UniProtKB-SubCell"/>
</dbReference>
<dbReference type="EMBL" id="KB007869">
    <property type="protein sequence ID" value="ELR22857.1"/>
    <property type="molecule type" value="Genomic_DNA"/>
</dbReference>
<gene>
    <name evidence="12" type="ORF">ACA1_396730</name>
</gene>
<accession>L8HC92</accession>
<dbReference type="AlphaFoldDB" id="L8HC92"/>
<dbReference type="KEGG" id="acan:ACA1_396730"/>
<reference evidence="12 13" key="1">
    <citation type="journal article" date="2013" name="Genome Biol.">
        <title>Genome of Acanthamoeba castellanii highlights extensive lateral gene transfer and early evolution of tyrosine kinase signaling.</title>
        <authorList>
            <person name="Clarke M."/>
            <person name="Lohan A.J."/>
            <person name="Liu B."/>
            <person name="Lagkouvardos I."/>
            <person name="Roy S."/>
            <person name="Zafar N."/>
            <person name="Bertelli C."/>
            <person name="Schilde C."/>
            <person name="Kianianmomeni A."/>
            <person name="Burglin T.R."/>
            <person name="Frech C."/>
            <person name="Turcotte B."/>
            <person name="Kopec K.O."/>
            <person name="Synnott J.M."/>
            <person name="Choo C."/>
            <person name="Paponov I."/>
            <person name="Finkler A."/>
            <person name="Soon Heng Tan C."/>
            <person name="Hutchins A.P."/>
            <person name="Weinmeier T."/>
            <person name="Rattei T."/>
            <person name="Chu J.S."/>
            <person name="Gimenez G."/>
            <person name="Irimia M."/>
            <person name="Rigden D.J."/>
            <person name="Fitzpatrick D.A."/>
            <person name="Lorenzo-Morales J."/>
            <person name="Bateman A."/>
            <person name="Chiu C.H."/>
            <person name="Tang P."/>
            <person name="Hegemann P."/>
            <person name="Fromm H."/>
            <person name="Raoult D."/>
            <person name="Greub G."/>
            <person name="Miranda-Saavedra D."/>
            <person name="Chen N."/>
            <person name="Nash P."/>
            <person name="Ginger M.L."/>
            <person name="Horn M."/>
            <person name="Schaap P."/>
            <person name="Caler L."/>
            <person name="Loftus B."/>
        </authorList>
    </citation>
    <scope>NUCLEOTIDE SEQUENCE [LARGE SCALE GENOMIC DNA]</scope>
    <source>
        <strain evidence="12 13">Neff</strain>
    </source>
</reference>
<keyword evidence="13" id="KW-1185">Reference proteome</keyword>
<evidence type="ECO:0000256" key="1">
    <source>
        <dbReference type="ARBA" id="ARBA00004395"/>
    </source>
</evidence>
<organism evidence="12 13">
    <name type="scientific">Acanthamoeba castellanii (strain ATCC 30010 / Neff)</name>
    <dbReference type="NCBI Taxonomy" id="1257118"/>
    <lineage>
        <taxon>Eukaryota</taxon>
        <taxon>Amoebozoa</taxon>
        <taxon>Discosea</taxon>
        <taxon>Longamoebia</taxon>
        <taxon>Centramoebida</taxon>
        <taxon>Acanthamoebidae</taxon>
        <taxon>Acanthamoeba</taxon>
    </lineage>
</organism>
<dbReference type="STRING" id="1257118.L8HC92"/>
<evidence type="ECO:0000256" key="2">
    <source>
        <dbReference type="ARBA" id="ARBA00011023"/>
    </source>
</evidence>
<evidence type="ECO:0000259" key="10">
    <source>
        <dbReference type="Pfam" id="PF06419"/>
    </source>
</evidence>
<dbReference type="GO" id="GO:0015031">
    <property type="term" value="P:protein transport"/>
    <property type="evidence" value="ECO:0007669"/>
    <property type="project" value="UniProtKB-KW"/>
</dbReference>
<evidence type="ECO:0000256" key="8">
    <source>
        <dbReference type="ARBA" id="ARBA00031348"/>
    </source>
</evidence>
<evidence type="ECO:0000256" key="4">
    <source>
        <dbReference type="ARBA" id="ARBA00022448"/>
    </source>
</evidence>
<comment type="function">
    <text evidence="9">Required for normal Golgi function.</text>
</comment>
<evidence type="ECO:0000256" key="6">
    <source>
        <dbReference type="ARBA" id="ARBA00023034"/>
    </source>
</evidence>
<sequence length="661" mass="74112">MMADVSGSGATSSPQLSSSLSRKLNKVLELNTEEPELLAALNHLSGWYGPPHAPNSKHARRLLRSDLERQTLRINKDFLLAFSLVQLSLEQVEGDVGRMKESCLFMAERLSKTRLAAGKLILTADKKENERKKEVAEAFLERFRLTEAEQATLRVGDIDELFFDALKHVGQIYSECPVLLRTHQKAGFEVMEAMSMEQQSAYDRLYRWVKDEFATLRDDPSEINPFLIVAVSTLQEKQPVLLSYCFDEIVHTRSQVSLGAFHAALTVGGPGGTPRPIEMHAHDPLRYVGDMLAWLHQAVASEYELLNRVFGTEGGQVTGNRVFTEDKAQLPHDARHAEEMPNKQQHPPRHAVYGTKHNIRESLAKVLSRIFEPLLQPFKIRLDQVLDPHSKPSTVEVFRINNMLDFYSRMITRIMGHGASLPSLFSDCKEEVLKLFYDTLKSDADILLSRAPMEIMATFDESLVPMDERAAEFAPVLSAVIDPLSKACAISATALKAADMAVYLINCLSVVQGSVSAYDFATSRVEALGMHIESHLDTLVTEETARFLRNCGIAEKMAVLQYRTTQGPLSLEPGMDSRSLATAVRGFERSLSDLEAFIMPHCDKLMEHNLRATARSRVGDNIVGLFSALHEAVYDPRNKYDEPRMVVRYKPEQVKTIVDAL</sequence>
<keyword evidence="5 9" id="KW-0653">Protein transport</keyword>
<dbReference type="VEuPathDB" id="AmoebaDB:ACA1_396730"/>
<evidence type="ECO:0000256" key="3">
    <source>
        <dbReference type="ARBA" id="ARBA00020973"/>
    </source>
</evidence>
<dbReference type="InterPro" id="IPR010490">
    <property type="entry name" value="COG6"/>
</dbReference>
<dbReference type="OrthoDB" id="272987at2759"/>
<evidence type="ECO:0000313" key="13">
    <source>
        <dbReference type="Proteomes" id="UP000011083"/>
    </source>
</evidence>
<dbReference type="GO" id="GO:0017119">
    <property type="term" value="C:Golgi transport complex"/>
    <property type="evidence" value="ECO:0007669"/>
    <property type="project" value="UniProtKB-UniRule"/>
</dbReference>
<dbReference type="PANTHER" id="PTHR21506">
    <property type="entry name" value="COMPONENT OF OLIGOMERIC GOLGI COMPLEX 6"/>
    <property type="match status" value="1"/>
</dbReference>
<comment type="similarity">
    <text evidence="2 9">Belongs to the COG6 family.</text>
</comment>
<keyword evidence="7 9" id="KW-0472">Membrane</keyword>
<dbReference type="GeneID" id="14923820"/>
<dbReference type="Pfam" id="PF06419">
    <property type="entry name" value="COG6_N"/>
    <property type="match status" value="1"/>
</dbReference>
<dbReference type="SMART" id="SM01087">
    <property type="entry name" value="COG6"/>
    <property type="match status" value="1"/>
</dbReference>
<evidence type="ECO:0000313" key="12">
    <source>
        <dbReference type="EMBL" id="ELR22857.1"/>
    </source>
</evidence>
<dbReference type="RefSeq" id="XP_004351634.1">
    <property type="nucleotide sequence ID" value="XM_004351582.1"/>
</dbReference>
<dbReference type="Proteomes" id="UP000011083">
    <property type="component" value="Unassembled WGS sequence"/>
</dbReference>
<feature type="domain" description="Conserved Oligomeric Golgi complex subunit 6 C-terminal" evidence="11">
    <location>
        <begin position="184"/>
        <end position="657"/>
    </location>
</feature>
<proteinExistence type="inferred from homology"/>
<protein>
    <recommendedName>
        <fullName evidence="3 9">Conserved oligomeric Golgi complex subunit 6</fullName>
        <shortName evidence="9">COG complex subunit 6</shortName>
    </recommendedName>
    <alternativeName>
        <fullName evidence="8 9">Component of oligomeric Golgi complex 6</fullName>
    </alternativeName>
</protein>
<evidence type="ECO:0000256" key="5">
    <source>
        <dbReference type="ARBA" id="ARBA00022927"/>
    </source>
</evidence>
<keyword evidence="4 9" id="KW-0813">Transport</keyword>
<comment type="subunit">
    <text evidence="9">Component of the conserved oligomeric Golgi complex.</text>
</comment>
<name>L8HC92_ACACF</name>
<evidence type="ECO:0000259" key="11">
    <source>
        <dbReference type="Pfam" id="PF20653"/>
    </source>
</evidence>
<evidence type="ECO:0000256" key="9">
    <source>
        <dbReference type="RuleBase" id="RU365075"/>
    </source>
</evidence>
<comment type="subcellular location">
    <subcellularLocation>
        <location evidence="1 9">Golgi apparatus membrane</location>
        <topology evidence="1 9">Peripheral membrane protein</topology>
    </subcellularLocation>
</comment>
<keyword evidence="6 9" id="KW-0333">Golgi apparatus</keyword>